<gene>
    <name evidence="1" type="ORF">VSS37_02220</name>
</gene>
<comment type="caution">
    <text evidence="1">The sequence shown here is derived from an EMBL/GenBank/DDBJ whole genome shotgun (WGS) entry which is preliminary data.</text>
</comment>
<evidence type="ECO:0000313" key="2">
    <source>
        <dbReference type="Proteomes" id="UP001308005"/>
    </source>
</evidence>
<dbReference type="EMBL" id="JAYMYJ010000018">
    <property type="protein sequence ID" value="MEB4589786.1"/>
    <property type="molecule type" value="Genomic_DNA"/>
</dbReference>
<dbReference type="Proteomes" id="UP001308005">
    <property type="component" value="Unassembled WGS sequence"/>
</dbReference>
<keyword evidence="2" id="KW-1185">Reference proteome</keyword>
<protein>
    <submittedName>
        <fullName evidence="1">Uncharacterized protein</fullName>
    </submittedName>
</protein>
<reference evidence="2" key="1">
    <citation type="submission" date="2023-07" db="EMBL/GenBank/DDBJ databases">
        <title>The carbon used by Thiothrix.</title>
        <authorList>
            <person name="Chen L."/>
        </authorList>
    </citation>
    <scope>NUCLEOTIDE SEQUENCE [LARGE SCALE GENOMIC DNA]</scope>
</reference>
<dbReference type="RefSeq" id="WP_324692986.1">
    <property type="nucleotide sequence ID" value="NZ_JAYMYJ010000018.1"/>
</dbReference>
<accession>A0ABU6CSH5</accession>
<organism evidence="1 2">
    <name type="scientific">Candidatus Thiothrix phosphatis</name>
    <dbReference type="NCBI Taxonomy" id="3112415"/>
    <lineage>
        <taxon>Bacteria</taxon>
        <taxon>Pseudomonadati</taxon>
        <taxon>Pseudomonadota</taxon>
        <taxon>Gammaproteobacteria</taxon>
        <taxon>Thiotrichales</taxon>
        <taxon>Thiotrichaceae</taxon>
        <taxon>Thiothrix</taxon>
    </lineage>
</organism>
<evidence type="ECO:0000313" key="1">
    <source>
        <dbReference type="EMBL" id="MEB4589786.1"/>
    </source>
</evidence>
<name>A0ABU6CSH5_9GAMM</name>
<sequence length="66" mass="7313">MGTVNDLLEAARKLTHEERAQLIQKLEELEADDWDAQIAADAASGKLDFLLAEALDAETKGQLRDF</sequence>
<proteinExistence type="predicted"/>